<dbReference type="InterPro" id="IPR043742">
    <property type="entry name" value="DUF5687"/>
</dbReference>
<feature type="transmembrane region" description="Helical" evidence="1">
    <location>
        <begin position="68"/>
        <end position="87"/>
    </location>
</feature>
<feature type="transmembrane region" description="Helical" evidence="1">
    <location>
        <begin position="210"/>
        <end position="228"/>
    </location>
</feature>
<evidence type="ECO:0000313" key="3">
    <source>
        <dbReference type="Proteomes" id="UP000029221"/>
    </source>
</evidence>
<feature type="transmembrane region" description="Helical" evidence="1">
    <location>
        <begin position="309"/>
        <end position="332"/>
    </location>
</feature>
<keyword evidence="3" id="KW-1185">Reference proteome</keyword>
<dbReference type="EMBL" id="BBML01000001">
    <property type="protein sequence ID" value="GAK95882.1"/>
    <property type="molecule type" value="Genomic_DNA"/>
</dbReference>
<dbReference type="AlphaFoldDB" id="A0A090Q129"/>
<evidence type="ECO:0000256" key="1">
    <source>
        <dbReference type="SAM" id="Phobius"/>
    </source>
</evidence>
<protein>
    <submittedName>
        <fullName evidence="2">Uncharacterized protein</fullName>
    </submittedName>
</protein>
<feature type="transmembrane region" description="Helical" evidence="1">
    <location>
        <begin position="108"/>
        <end position="134"/>
    </location>
</feature>
<keyword evidence="1" id="KW-0812">Transmembrane</keyword>
<feature type="transmembrane region" description="Helical" evidence="1">
    <location>
        <begin position="23"/>
        <end position="48"/>
    </location>
</feature>
<reference evidence="2" key="1">
    <citation type="journal article" date="2014" name="Genome Announc.">
        <title>Draft Genome Sequences of Marine Flavobacterium Nonlabens Strains NR17, NR24, NR27, NR32, NR33, and Ara13.</title>
        <authorList>
            <person name="Nakanishi M."/>
            <person name="Meirelles P."/>
            <person name="Suzuki R."/>
            <person name="Takatani N."/>
            <person name="Mino S."/>
            <person name="Suda W."/>
            <person name="Oshima K."/>
            <person name="Hattori M."/>
            <person name="Ohkuma M."/>
            <person name="Hosokawa M."/>
            <person name="Miyashita K."/>
            <person name="Thompson F.L."/>
            <person name="Niwa A."/>
            <person name="Sawabe T."/>
            <person name="Sawabe T."/>
        </authorList>
    </citation>
    <scope>NUCLEOTIDE SEQUENCE [LARGE SCALE GENOMIC DNA]</scope>
    <source>
        <strain evidence="2">JCM 19294</strain>
    </source>
</reference>
<feature type="transmembrane region" description="Helical" evidence="1">
    <location>
        <begin position="146"/>
        <end position="165"/>
    </location>
</feature>
<dbReference type="eggNOG" id="ENOG502Z8FC">
    <property type="taxonomic scope" value="Bacteria"/>
</dbReference>
<accession>A0A090Q129</accession>
<dbReference type="STRING" id="319236.BST91_11405"/>
<feature type="transmembrane region" description="Helical" evidence="1">
    <location>
        <begin position="450"/>
        <end position="467"/>
    </location>
</feature>
<organism evidence="2 3">
    <name type="scientific">Nonlabens tegetincola</name>
    <dbReference type="NCBI Taxonomy" id="323273"/>
    <lineage>
        <taxon>Bacteria</taxon>
        <taxon>Pseudomonadati</taxon>
        <taxon>Bacteroidota</taxon>
        <taxon>Flavobacteriia</taxon>
        <taxon>Flavobacteriales</taxon>
        <taxon>Flavobacteriaceae</taxon>
        <taxon>Nonlabens</taxon>
    </lineage>
</organism>
<keyword evidence="1" id="KW-0472">Membrane</keyword>
<feature type="transmembrane region" description="Helical" evidence="1">
    <location>
        <begin position="279"/>
        <end position="297"/>
    </location>
</feature>
<evidence type="ECO:0000313" key="2">
    <source>
        <dbReference type="EMBL" id="GAK95882.1"/>
    </source>
</evidence>
<feature type="transmembrane region" description="Helical" evidence="1">
    <location>
        <begin position="353"/>
        <end position="372"/>
    </location>
</feature>
<comment type="caution">
    <text evidence="2">The sequence shown here is derived from an EMBL/GenBank/DDBJ whole genome shotgun (WGS) entry which is preliminary data.</text>
</comment>
<dbReference type="RefSeq" id="WP_042276681.1">
    <property type="nucleotide sequence ID" value="NZ_BBML01000001.1"/>
</dbReference>
<proteinExistence type="predicted"/>
<name>A0A090Q129_9FLAO</name>
<feature type="transmembrane region" description="Helical" evidence="1">
    <location>
        <begin position="424"/>
        <end position="444"/>
    </location>
</feature>
<feature type="transmembrane region" description="Helical" evidence="1">
    <location>
        <begin position="378"/>
        <end position="403"/>
    </location>
</feature>
<keyword evidence="1" id="KW-1133">Transmembrane helix</keyword>
<feature type="transmembrane region" description="Helical" evidence="1">
    <location>
        <begin position="172"/>
        <end position="190"/>
    </location>
</feature>
<gene>
    <name evidence="2" type="ORF">JCM19294_2664</name>
</gene>
<dbReference type="Pfam" id="PF18940">
    <property type="entry name" value="DUF5687"/>
    <property type="match status" value="1"/>
</dbReference>
<dbReference type="Proteomes" id="UP000029221">
    <property type="component" value="Unassembled WGS sequence"/>
</dbReference>
<sequence>MLKYFLSLEWKSFLRSAAFKQNLAIKIILGFFAFIILLEFIGLGAGSYFILEEFIEDGKINAGSPFEVINKFLIFWFVVDLVFRYAMQKMPVANIKPLLYLPFTKGKIVKYALGKTVFSFFTLLPAMFFIPFSIVLLAKGYDVAGVISWHLAMLGITLSLNFLNIFINNKDVVFYPVAAIMGVFAITQYYGIFDITIYTQPVFEFFYNNAWSFVLPIGAAVFFGWYAYKYFKGQLYLDAGLKSKVKEAKTEDLSFLDRFGKISTYLKNDIKLIKRNKRARTTFIMGFLFVFYGFFFMNDIYEQINGMKIFAGLFCTGGFLFSFGGLVPSWDSSYYKLMMSQNIPYREFLLSKWWLMVICTAVSFLICTFYLYFGLDWWLAMVCGAIYNIGFNSSVVLWGGAYVKTPIDLTSNKKAFGDSKAFNAKTLLMLIPKLILPIVIYYAFGLTISESAGFIAIAVTGILGLLFRNKIFEIIEGLYKEEKYDTIAAYAQKN</sequence>